<dbReference type="EMBL" id="WHWB01032439">
    <property type="protein sequence ID" value="KAJ7425709.1"/>
    <property type="molecule type" value="Genomic_DNA"/>
</dbReference>
<sequence>MLEQMTTLQPVEDSRPEQVDNPQRNCGLWRGQTGDAFSQRSVLGPVMFFINGTDKRTEYTFSKFADEIKVSGETNTSEGQDAIQKDLDKLEKWVHGNLMRFNNVRCKVLHLGCANHRYQYRLRN</sequence>
<accession>A0ABQ9DTU1</accession>
<name>A0ABQ9DTU1_9PASS</name>
<dbReference type="Proteomes" id="UP001145742">
    <property type="component" value="Unassembled WGS sequence"/>
</dbReference>
<keyword evidence="3" id="KW-1185">Reference proteome</keyword>
<proteinExistence type="predicted"/>
<evidence type="ECO:0000256" key="1">
    <source>
        <dbReference type="SAM" id="MobiDB-lite"/>
    </source>
</evidence>
<evidence type="ECO:0000313" key="2">
    <source>
        <dbReference type="EMBL" id="KAJ7425709.1"/>
    </source>
</evidence>
<reference evidence="2" key="1">
    <citation type="submission" date="2019-10" db="EMBL/GenBank/DDBJ databases">
        <authorList>
            <person name="Soares A.E.R."/>
            <person name="Aleixo A."/>
            <person name="Schneider P."/>
            <person name="Miyaki C.Y."/>
            <person name="Schneider M.P."/>
            <person name="Mello C."/>
            <person name="Vasconcelos A.T.R."/>
        </authorList>
    </citation>
    <scope>NUCLEOTIDE SEQUENCE</scope>
    <source>
        <tissue evidence="2">Muscle</tissue>
    </source>
</reference>
<dbReference type="PANTHER" id="PTHR33332">
    <property type="entry name" value="REVERSE TRANSCRIPTASE DOMAIN-CONTAINING PROTEIN"/>
    <property type="match status" value="1"/>
</dbReference>
<protein>
    <submittedName>
        <fullName evidence="2">Rna-directed dna polymerase from mobile element jockey-like</fullName>
    </submittedName>
</protein>
<comment type="caution">
    <text evidence="2">The sequence shown here is derived from an EMBL/GenBank/DDBJ whole genome shotgun (WGS) entry which is preliminary data.</text>
</comment>
<gene>
    <name evidence="2" type="ORF">WISP_22358</name>
</gene>
<organism evidence="2 3">
    <name type="scientific">Willisornis vidua</name>
    <name type="common">Xingu scale-backed antbird</name>
    <dbReference type="NCBI Taxonomy" id="1566151"/>
    <lineage>
        <taxon>Eukaryota</taxon>
        <taxon>Metazoa</taxon>
        <taxon>Chordata</taxon>
        <taxon>Craniata</taxon>
        <taxon>Vertebrata</taxon>
        <taxon>Euteleostomi</taxon>
        <taxon>Archelosauria</taxon>
        <taxon>Archosauria</taxon>
        <taxon>Dinosauria</taxon>
        <taxon>Saurischia</taxon>
        <taxon>Theropoda</taxon>
        <taxon>Coelurosauria</taxon>
        <taxon>Aves</taxon>
        <taxon>Neognathae</taxon>
        <taxon>Neoaves</taxon>
        <taxon>Telluraves</taxon>
        <taxon>Australaves</taxon>
        <taxon>Passeriformes</taxon>
        <taxon>Thamnophilidae</taxon>
        <taxon>Willisornis</taxon>
    </lineage>
</organism>
<evidence type="ECO:0000313" key="3">
    <source>
        <dbReference type="Proteomes" id="UP001145742"/>
    </source>
</evidence>
<feature type="region of interest" description="Disordered" evidence="1">
    <location>
        <begin position="1"/>
        <end position="23"/>
    </location>
</feature>